<organism evidence="1 2">
    <name type="scientific">Aplysia californica</name>
    <name type="common">California sea hare</name>
    <dbReference type="NCBI Taxonomy" id="6500"/>
    <lineage>
        <taxon>Eukaryota</taxon>
        <taxon>Metazoa</taxon>
        <taxon>Spiralia</taxon>
        <taxon>Lophotrochozoa</taxon>
        <taxon>Mollusca</taxon>
        <taxon>Gastropoda</taxon>
        <taxon>Heterobranchia</taxon>
        <taxon>Euthyneura</taxon>
        <taxon>Tectipleura</taxon>
        <taxon>Aplysiida</taxon>
        <taxon>Aplysioidea</taxon>
        <taxon>Aplysiidae</taxon>
        <taxon>Aplysia</taxon>
    </lineage>
</organism>
<protein>
    <submittedName>
        <fullName evidence="2">Uncharacterized protein LOC101851313 isoform X4</fullName>
    </submittedName>
</protein>
<reference evidence="2" key="1">
    <citation type="submission" date="2025-08" db="UniProtKB">
        <authorList>
            <consortium name="RefSeq"/>
        </authorList>
    </citation>
    <scope>IDENTIFICATION</scope>
</reference>
<dbReference type="RefSeq" id="XP_005089951.2">
    <property type="nucleotide sequence ID" value="XM_005089894.3"/>
</dbReference>
<keyword evidence="1" id="KW-1185">Reference proteome</keyword>
<evidence type="ECO:0000313" key="2">
    <source>
        <dbReference type="RefSeq" id="XP_005089951.2"/>
    </source>
</evidence>
<sequence length="169" mass="18914">MCSRFHDSETRKRILTKETSTFFTSNINVFEFEASERRFLRLECGCGHGPDQFTQRLSFRFDHLDKIRQILLEIPLLHRLQAQRSHLDIVSLSGFTVHLAPPCPAALAGSGPKDMSGGSGSSPRPRLALVLRHRCACVSICNLDISCPAWPRFGCNAGRKFDLRGELAS</sequence>
<dbReference type="GeneID" id="101851313"/>
<gene>
    <name evidence="2" type="primary">LOC101851313</name>
</gene>
<accession>A0ABM0JBM9</accession>
<proteinExistence type="predicted"/>
<evidence type="ECO:0000313" key="1">
    <source>
        <dbReference type="Proteomes" id="UP000694888"/>
    </source>
</evidence>
<dbReference type="Proteomes" id="UP000694888">
    <property type="component" value="Unplaced"/>
</dbReference>
<name>A0ABM0JBM9_APLCA</name>